<dbReference type="Pfam" id="PF00583">
    <property type="entry name" value="Acetyltransf_1"/>
    <property type="match status" value="1"/>
</dbReference>
<dbReference type="PANTHER" id="PTHR43877:SF2">
    <property type="entry name" value="AMINOALKYLPHOSPHONATE N-ACETYLTRANSFERASE-RELATED"/>
    <property type="match status" value="1"/>
</dbReference>
<keyword evidence="5" id="KW-1185">Reference proteome</keyword>
<dbReference type="InterPro" id="IPR050832">
    <property type="entry name" value="Bact_Acetyltransf"/>
</dbReference>
<evidence type="ECO:0000259" key="3">
    <source>
        <dbReference type="PROSITE" id="PS51186"/>
    </source>
</evidence>
<feature type="domain" description="N-acetyltransferase" evidence="3">
    <location>
        <begin position="186"/>
        <end position="320"/>
    </location>
</feature>
<dbReference type="Proteomes" id="UP000573327">
    <property type="component" value="Unassembled WGS sequence"/>
</dbReference>
<dbReference type="RefSeq" id="WP_313068300.1">
    <property type="nucleotide sequence ID" value="NZ_JACHJR010000001.1"/>
</dbReference>
<dbReference type="PANTHER" id="PTHR43877">
    <property type="entry name" value="AMINOALKYLPHOSPHONATE N-ACETYLTRANSFERASE-RELATED-RELATED"/>
    <property type="match status" value="1"/>
</dbReference>
<evidence type="ECO:0000256" key="2">
    <source>
        <dbReference type="ARBA" id="ARBA00023315"/>
    </source>
</evidence>
<accession>A0A7W7SBB4</accession>
<name>A0A7W7SBB4_9ACTN</name>
<dbReference type="Gene3D" id="3.40.630.30">
    <property type="match status" value="1"/>
</dbReference>
<protein>
    <submittedName>
        <fullName evidence="4">RimJ/RimL family protein N-acetyltransferase</fullName>
    </submittedName>
</protein>
<evidence type="ECO:0000256" key="1">
    <source>
        <dbReference type="ARBA" id="ARBA00022679"/>
    </source>
</evidence>
<dbReference type="CDD" id="cd04301">
    <property type="entry name" value="NAT_SF"/>
    <property type="match status" value="1"/>
</dbReference>
<dbReference type="AlphaFoldDB" id="A0A7W7SBB4"/>
<comment type="caution">
    <text evidence="4">The sequence shown here is derived from an EMBL/GenBank/DDBJ whole genome shotgun (WGS) entry which is preliminary data.</text>
</comment>
<dbReference type="SUPFAM" id="SSF55729">
    <property type="entry name" value="Acyl-CoA N-acyltransferases (Nat)"/>
    <property type="match status" value="2"/>
</dbReference>
<sequence length="320" mass="35500">MSSRPTTRITFRPTVEADLETVLSCTVDEPVSWADPERYRRMLDNGGYRPAHTWIAQHPDGRLLACAVWWAFPESDRPLALDCVWVAPEIPDRIGLAAELLGAAHAAFRSAGWDELPEWHLFLAAGWRTDPAITAALEWRLAAAERSGLTGQLERLRYEWTPELPVPAATGRLVFRTEPDDEVFVDAFRQAAEGSLDDDTRRNLTRLGADGQARETLDCYLQMPGERSWWLLAHTPEGELVGFTLPSANQAGPVVGYLGVVPAMRGRGYADELLGEITRFHAARGAERIGADTDLTNSPMAACFDRAGYRNFGVRLVLTQ</sequence>
<reference evidence="4 5" key="1">
    <citation type="submission" date="2020-08" db="EMBL/GenBank/DDBJ databases">
        <title>Sequencing the genomes of 1000 actinobacteria strains.</title>
        <authorList>
            <person name="Klenk H.-P."/>
        </authorList>
    </citation>
    <scope>NUCLEOTIDE SEQUENCE [LARGE SCALE GENOMIC DNA]</scope>
    <source>
        <strain evidence="4 5">DSM 44786</strain>
    </source>
</reference>
<dbReference type="GO" id="GO:0016747">
    <property type="term" value="F:acyltransferase activity, transferring groups other than amino-acyl groups"/>
    <property type="evidence" value="ECO:0007669"/>
    <property type="project" value="InterPro"/>
</dbReference>
<dbReference type="InterPro" id="IPR016181">
    <property type="entry name" value="Acyl_CoA_acyltransferase"/>
</dbReference>
<proteinExistence type="predicted"/>
<dbReference type="EMBL" id="JACHJR010000001">
    <property type="protein sequence ID" value="MBB4947304.1"/>
    <property type="molecule type" value="Genomic_DNA"/>
</dbReference>
<dbReference type="PROSITE" id="PS51186">
    <property type="entry name" value="GNAT"/>
    <property type="match status" value="1"/>
</dbReference>
<keyword evidence="2" id="KW-0012">Acyltransferase</keyword>
<organism evidence="4 5">
    <name type="scientific">Kitasatospora gansuensis</name>
    <dbReference type="NCBI Taxonomy" id="258050"/>
    <lineage>
        <taxon>Bacteria</taxon>
        <taxon>Bacillati</taxon>
        <taxon>Actinomycetota</taxon>
        <taxon>Actinomycetes</taxon>
        <taxon>Kitasatosporales</taxon>
        <taxon>Streptomycetaceae</taxon>
        <taxon>Kitasatospora</taxon>
    </lineage>
</organism>
<keyword evidence="1 4" id="KW-0808">Transferase</keyword>
<gene>
    <name evidence="4" type="ORF">F4556_002839</name>
</gene>
<evidence type="ECO:0000313" key="4">
    <source>
        <dbReference type="EMBL" id="MBB4947304.1"/>
    </source>
</evidence>
<dbReference type="InterPro" id="IPR000182">
    <property type="entry name" value="GNAT_dom"/>
</dbReference>
<evidence type="ECO:0000313" key="5">
    <source>
        <dbReference type="Proteomes" id="UP000573327"/>
    </source>
</evidence>